<proteinExistence type="predicted"/>
<accession>A0A2A2KEI4</accession>
<dbReference type="PANTHER" id="PTHR21583">
    <property type="entry name" value="ELYS PROTEIN"/>
    <property type="match status" value="1"/>
</dbReference>
<keyword evidence="3" id="KW-1185">Reference proteome</keyword>
<feature type="domain" description="Apple" evidence="1">
    <location>
        <begin position="127"/>
        <end position="216"/>
    </location>
</feature>
<dbReference type="Proteomes" id="UP000218231">
    <property type="component" value="Unassembled WGS sequence"/>
</dbReference>
<dbReference type="PANTHER" id="PTHR21583:SF8">
    <property type="entry name" value="PROTEIN ELYS"/>
    <property type="match status" value="1"/>
</dbReference>
<evidence type="ECO:0000313" key="2">
    <source>
        <dbReference type="EMBL" id="PAV72249.1"/>
    </source>
</evidence>
<evidence type="ECO:0000313" key="3">
    <source>
        <dbReference type="Proteomes" id="UP000218231"/>
    </source>
</evidence>
<evidence type="ECO:0000259" key="1">
    <source>
        <dbReference type="PROSITE" id="PS50948"/>
    </source>
</evidence>
<dbReference type="InterPro" id="IPR003609">
    <property type="entry name" value="Pan_app"/>
</dbReference>
<dbReference type="PROSITE" id="PS50948">
    <property type="entry name" value="PAN"/>
    <property type="match status" value="1"/>
</dbReference>
<reference evidence="2 3" key="1">
    <citation type="journal article" date="2017" name="Curr. Biol.">
        <title>Genome architecture and evolution of a unichromosomal asexual nematode.</title>
        <authorList>
            <person name="Fradin H."/>
            <person name="Zegar C."/>
            <person name="Gutwein M."/>
            <person name="Lucas J."/>
            <person name="Kovtun M."/>
            <person name="Corcoran D."/>
            <person name="Baugh L.R."/>
            <person name="Kiontke K."/>
            <person name="Gunsalus K."/>
            <person name="Fitch D.H."/>
            <person name="Piano F."/>
        </authorList>
    </citation>
    <scope>NUCLEOTIDE SEQUENCE [LARGE SCALE GENOMIC DNA]</scope>
    <source>
        <strain evidence="2">PF1309</strain>
    </source>
</reference>
<comment type="caution">
    <text evidence="2">The sequence shown here is derived from an EMBL/GenBank/DDBJ whole genome shotgun (WGS) entry which is preliminary data.</text>
</comment>
<organism evidence="2 3">
    <name type="scientific">Diploscapter pachys</name>
    <dbReference type="NCBI Taxonomy" id="2018661"/>
    <lineage>
        <taxon>Eukaryota</taxon>
        <taxon>Metazoa</taxon>
        <taxon>Ecdysozoa</taxon>
        <taxon>Nematoda</taxon>
        <taxon>Chromadorea</taxon>
        <taxon>Rhabditida</taxon>
        <taxon>Rhabditina</taxon>
        <taxon>Rhabditomorpha</taxon>
        <taxon>Rhabditoidea</taxon>
        <taxon>Rhabditidae</taxon>
        <taxon>Diploscapter</taxon>
    </lineage>
</organism>
<name>A0A2A2KEI4_9BILA</name>
<dbReference type="EMBL" id="LIAE01008837">
    <property type="protein sequence ID" value="PAV72249.1"/>
    <property type="molecule type" value="Genomic_DNA"/>
</dbReference>
<dbReference type="InterPro" id="IPR052620">
    <property type="entry name" value="ELYS/MEL-28_NucAsmblyFactor"/>
</dbReference>
<dbReference type="AlphaFoldDB" id="A0A2A2KEI4"/>
<protein>
    <recommendedName>
        <fullName evidence="1">Apple domain-containing protein</fullName>
    </recommendedName>
</protein>
<gene>
    <name evidence="2" type="ORF">WR25_00065</name>
</gene>
<sequence length="306" mass="33087">MVFAASELEDLSTRFEADAVAFSVQHCARICYETACLQAAFTRFPRPLCLLHYSNSTEEDPVCNSTAERVDGWHFTKLNQVVRLSCLTCEKDGTTESPMQARRLGAVAFSQDEPSDAPLHEGLSSKCDGGRVEFQIIPVASLPKLNISNDVPATTPADCARKCFEAEKCTTAGFIPSPSGDISHGVCLLTSDESVCGNQADFVSQHAAIHPFVISCIQCTSCVYNMRTATPEAKLPEFKGHEEAKSAQECARMCADKKCTMAKWNSGTKTCSFSYEESSGSCSKEVALVTDGILPVTLDCVQCAQS</sequence>
<dbReference type="OrthoDB" id="5869233at2759"/>